<dbReference type="Gene3D" id="3.90.420.10">
    <property type="entry name" value="Oxidoreductase, molybdopterin-binding domain"/>
    <property type="match status" value="1"/>
</dbReference>
<dbReference type="SUPFAM" id="SSF56524">
    <property type="entry name" value="Oxidoreductase molybdopterin-binding domain"/>
    <property type="match status" value="1"/>
</dbReference>
<evidence type="ECO:0000313" key="2">
    <source>
        <dbReference type="EMBL" id="MBB3860236.1"/>
    </source>
</evidence>
<protein>
    <submittedName>
        <fullName evidence="2">DMSO/TMAO reductase YedYZ molybdopterin-dependent catalytic subunit</fullName>
    </submittedName>
</protein>
<evidence type="ECO:0000313" key="3">
    <source>
        <dbReference type="Proteomes" id="UP000562395"/>
    </source>
</evidence>
<dbReference type="RefSeq" id="WP_183612520.1">
    <property type="nucleotide sequence ID" value="NZ_JACICY010000003.1"/>
</dbReference>
<dbReference type="InterPro" id="IPR036374">
    <property type="entry name" value="OxRdtase_Mopterin-bd_sf"/>
</dbReference>
<dbReference type="AlphaFoldDB" id="A0A7W6EVJ7"/>
<dbReference type="Pfam" id="PF00174">
    <property type="entry name" value="Oxidored_molyb"/>
    <property type="match status" value="1"/>
</dbReference>
<name>A0A7W6EVJ7_9SPHN</name>
<dbReference type="CDD" id="cd02108">
    <property type="entry name" value="bact_SO_family_Moco"/>
    <property type="match status" value="1"/>
</dbReference>
<gene>
    <name evidence="2" type="ORF">GGQ88_001502</name>
</gene>
<comment type="caution">
    <text evidence="2">The sequence shown here is derived from an EMBL/GenBank/DDBJ whole genome shotgun (WGS) entry which is preliminary data.</text>
</comment>
<dbReference type="Proteomes" id="UP000562395">
    <property type="component" value="Unassembled WGS sequence"/>
</dbReference>
<evidence type="ECO:0000259" key="1">
    <source>
        <dbReference type="Pfam" id="PF00174"/>
    </source>
</evidence>
<accession>A0A7W6EVJ7</accession>
<dbReference type="EMBL" id="JACICY010000003">
    <property type="protein sequence ID" value="MBB3860236.1"/>
    <property type="molecule type" value="Genomic_DNA"/>
</dbReference>
<proteinExistence type="predicted"/>
<dbReference type="PANTHER" id="PTHR43032:SF2">
    <property type="entry name" value="BLL0505 PROTEIN"/>
    <property type="match status" value="1"/>
</dbReference>
<dbReference type="InterPro" id="IPR000572">
    <property type="entry name" value="OxRdtase_Mopterin-bd_dom"/>
</dbReference>
<organism evidence="2 3">
    <name type="scientific">Novosphingobium hassiacum</name>
    <dbReference type="NCBI Taxonomy" id="173676"/>
    <lineage>
        <taxon>Bacteria</taxon>
        <taxon>Pseudomonadati</taxon>
        <taxon>Pseudomonadota</taxon>
        <taxon>Alphaproteobacteria</taxon>
        <taxon>Sphingomonadales</taxon>
        <taxon>Sphingomonadaceae</taxon>
        <taxon>Novosphingobium</taxon>
    </lineage>
</organism>
<keyword evidence="3" id="KW-1185">Reference proteome</keyword>
<dbReference type="PROSITE" id="PS51257">
    <property type="entry name" value="PROKAR_LIPOPROTEIN"/>
    <property type="match status" value="1"/>
</dbReference>
<feature type="domain" description="Oxidoreductase molybdopterin-binding" evidence="1">
    <location>
        <begin position="88"/>
        <end position="222"/>
    </location>
</feature>
<dbReference type="PANTHER" id="PTHR43032">
    <property type="entry name" value="PROTEIN-METHIONINE-SULFOXIDE REDUCTASE"/>
    <property type="match status" value="1"/>
</dbReference>
<sequence length="248" mass="26987">MTLISRRSALVGAGGLLLAGCDRITASPTVRKVLTLGEKATLSGQRLVTGNALAPEFTRADMSPKFRVNGNSMPGSADYAAHMANGFTDWKLEVGGLVARPLTMSLAQLRSAPQRTQITRHDCVEGWSAIGEWTGVPLALILRHAGISSQAQYIVFHCADDFSGTPYYESIDMSEARHPQTILAHTMNRQPLSVAHGAPIRLRVERQLGYKHAKYVMKIEAVSSLNGIYGGKGGYWEDHSGYQWYAGI</sequence>
<reference evidence="2 3" key="1">
    <citation type="submission" date="2020-08" db="EMBL/GenBank/DDBJ databases">
        <title>Genomic Encyclopedia of Type Strains, Phase IV (KMG-IV): sequencing the most valuable type-strain genomes for metagenomic binning, comparative biology and taxonomic classification.</title>
        <authorList>
            <person name="Goeker M."/>
        </authorList>
    </citation>
    <scope>NUCLEOTIDE SEQUENCE [LARGE SCALE GENOMIC DNA]</scope>
    <source>
        <strain evidence="2 3">DSM 14552</strain>
    </source>
</reference>